<comment type="caution">
    <text evidence="1">The sequence shown here is derived from an EMBL/GenBank/DDBJ whole genome shotgun (WGS) entry which is preliminary data.</text>
</comment>
<dbReference type="Proteomes" id="UP000545606">
    <property type="component" value="Unassembled WGS sequence"/>
</dbReference>
<reference evidence="1 2" key="1">
    <citation type="submission" date="2020-07" db="EMBL/GenBank/DDBJ databases">
        <title>Draft genome sequence of violacein-producing bacteria and related species.</title>
        <authorList>
            <person name="Wilson H.S."/>
            <person name="De Leon M.E."/>
        </authorList>
    </citation>
    <scope>NUCLEOTIDE SEQUENCE [LARGE SCALE GENOMIC DNA]</scope>
    <source>
        <strain evidence="1 2">HSC-21Su07</strain>
    </source>
</reference>
<sequence>MRDPTYLALQKYKLLFGIDSDSAALARIADQALLGVVGSIPDLLVNISDEPAQAGTKRAAA</sequence>
<dbReference type="EMBL" id="JACERN010000042">
    <property type="protein sequence ID" value="MBA4710526.1"/>
    <property type="molecule type" value="Genomic_DNA"/>
</dbReference>
<dbReference type="AlphaFoldDB" id="A0A838Y760"/>
<evidence type="ECO:0000313" key="2">
    <source>
        <dbReference type="Proteomes" id="UP000545606"/>
    </source>
</evidence>
<gene>
    <name evidence="1" type="ORF">H2Z84_19300</name>
</gene>
<accession>A0A838Y760</accession>
<proteinExistence type="predicted"/>
<evidence type="ECO:0000313" key="1">
    <source>
        <dbReference type="EMBL" id="MBA4710526.1"/>
    </source>
</evidence>
<name>A0A838Y760_9NEIS</name>
<protein>
    <submittedName>
        <fullName evidence="1">Uncharacterized protein</fullName>
    </submittedName>
</protein>
<organism evidence="1 2">
    <name type="scientific">Aquitalea aquatica</name>
    <dbReference type="NCBI Taxonomy" id="3044273"/>
    <lineage>
        <taxon>Bacteria</taxon>
        <taxon>Pseudomonadati</taxon>
        <taxon>Pseudomonadota</taxon>
        <taxon>Betaproteobacteria</taxon>
        <taxon>Neisseriales</taxon>
        <taxon>Chromobacteriaceae</taxon>
        <taxon>Aquitalea</taxon>
    </lineage>
</organism>
<keyword evidence="2" id="KW-1185">Reference proteome</keyword>